<dbReference type="Proteomes" id="UP000516369">
    <property type="component" value="Chromosome"/>
</dbReference>
<dbReference type="Pfam" id="PF01841">
    <property type="entry name" value="Transglut_core"/>
    <property type="match status" value="1"/>
</dbReference>
<feature type="domain" description="Transglutaminase-like" evidence="1">
    <location>
        <begin position="182"/>
        <end position="252"/>
    </location>
</feature>
<protein>
    <submittedName>
        <fullName evidence="2">Transglutaminase family protein</fullName>
    </submittedName>
</protein>
<dbReference type="RefSeq" id="WP_190262958.1">
    <property type="nucleotide sequence ID" value="NZ_CP053923.1"/>
</dbReference>
<organism evidence="2 3">
    <name type="scientific">Defluviicoccus vanus</name>
    <dbReference type="NCBI Taxonomy" id="111831"/>
    <lineage>
        <taxon>Bacteria</taxon>
        <taxon>Pseudomonadati</taxon>
        <taxon>Pseudomonadota</taxon>
        <taxon>Alphaproteobacteria</taxon>
        <taxon>Rhodospirillales</taxon>
        <taxon>Rhodospirillaceae</taxon>
        <taxon>Defluviicoccus</taxon>
    </lineage>
</organism>
<dbReference type="KEGG" id="dvn:HQ394_09115"/>
<dbReference type="SMART" id="SM00460">
    <property type="entry name" value="TGc"/>
    <property type="match status" value="1"/>
</dbReference>
<dbReference type="InterPro" id="IPR002931">
    <property type="entry name" value="Transglutaminase-like"/>
</dbReference>
<keyword evidence="3" id="KW-1185">Reference proteome</keyword>
<name>A0A7H1N170_9PROT</name>
<dbReference type="SUPFAM" id="SSF54001">
    <property type="entry name" value="Cysteine proteinases"/>
    <property type="match status" value="1"/>
</dbReference>
<dbReference type="EMBL" id="CP053923">
    <property type="protein sequence ID" value="QNT69456.1"/>
    <property type="molecule type" value="Genomic_DNA"/>
</dbReference>
<evidence type="ECO:0000313" key="3">
    <source>
        <dbReference type="Proteomes" id="UP000516369"/>
    </source>
</evidence>
<proteinExistence type="predicted"/>
<gene>
    <name evidence="2" type="ORF">HQ394_09115</name>
</gene>
<dbReference type="Pfam" id="PF08379">
    <property type="entry name" value="Bact_transglu_N"/>
    <property type="match status" value="1"/>
</dbReference>
<dbReference type="Gene3D" id="3.10.620.30">
    <property type="match status" value="1"/>
</dbReference>
<accession>A0A7H1N170</accession>
<dbReference type="InterPro" id="IPR013589">
    <property type="entry name" value="Bac_transglu_N"/>
</dbReference>
<evidence type="ECO:0000259" key="1">
    <source>
        <dbReference type="SMART" id="SM00460"/>
    </source>
</evidence>
<evidence type="ECO:0000313" key="2">
    <source>
        <dbReference type="EMBL" id="QNT69456.1"/>
    </source>
</evidence>
<dbReference type="PANTHER" id="PTHR33490">
    <property type="entry name" value="BLR5614 PROTEIN-RELATED"/>
    <property type="match status" value="1"/>
</dbReference>
<dbReference type="PANTHER" id="PTHR33490:SF7">
    <property type="entry name" value="BLR2979 PROTEIN"/>
    <property type="match status" value="1"/>
</dbReference>
<sequence>MVTACNQLFQVSHRTSYRYSVPVSLSHHVLHLTPRSCMNQICHSTTLKISPIPTARGSGQDYYGNPVDFITLQHQHKELVMDARSVIEVLPRPVPKASITPAWDSIYVNLSRDTSEEGLEAIQYAFESPQTRTTDDIRAYARKSFPVGRPVLEGALDLTQRINREFTFDTTATTVSTPVEDVLRTRRGVCQDFAHLQIACLRALQLPARYVSGYILTHPPEGRDKLVGADASHAWLSVWCQEDGWVDLDPTNDVAVALEHITLAWGREYSDISPVSGAIFGGGAHSIQVGVDVNPLEQDN</sequence>
<dbReference type="AlphaFoldDB" id="A0A7H1N170"/>
<reference evidence="2 3" key="1">
    <citation type="submission" date="2020-05" db="EMBL/GenBank/DDBJ databases">
        <title>Complete closed genome sequence of Defluviicoccus vanus.</title>
        <authorList>
            <person name="Bessarab I."/>
            <person name="Arumugam K."/>
            <person name="Maszenan A.M."/>
            <person name="Seviour R.J."/>
            <person name="Williams R.B."/>
        </authorList>
    </citation>
    <scope>NUCLEOTIDE SEQUENCE [LARGE SCALE GENOMIC DNA]</scope>
    <source>
        <strain evidence="2 3">Ben 114</strain>
    </source>
</reference>
<dbReference type="InterPro" id="IPR038765">
    <property type="entry name" value="Papain-like_cys_pep_sf"/>
</dbReference>